<dbReference type="SUPFAM" id="SSF52047">
    <property type="entry name" value="RNI-like"/>
    <property type="match status" value="1"/>
</dbReference>
<proteinExistence type="predicted"/>
<dbReference type="EMBL" id="JAMZMK010011719">
    <property type="protein sequence ID" value="KAI7726294.1"/>
    <property type="molecule type" value="Genomic_DNA"/>
</dbReference>
<feature type="domain" description="FBD" evidence="2">
    <location>
        <begin position="306"/>
        <end position="342"/>
    </location>
</feature>
<evidence type="ECO:0000259" key="2">
    <source>
        <dbReference type="Pfam" id="PF08387"/>
    </source>
</evidence>
<dbReference type="Pfam" id="PF00646">
    <property type="entry name" value="F-box"/>
    <property type="match status" value="1"/>
</dbReference>
<gene>
    <name evidence="3" type="ORF">M8C21_014350</name>
</gene>
<dbReference type="InterPro" id="IPR006566">
    <property type="entry name" value="FBD"/>
</dbReference>
<evidence type="ECO:0000313" key="3">
    <source>
        <dbReference type="EMBL" id="KAI7726294.1"/>
    </source>
</evidence>
<dbReference type="PANTHER" id="PTHR31639">
    <property type="entry name" value="F-BOX PROTEIN-LIKE"/>
    <property type="match status" value="1"/>
</dbReference>
<dbReference type="InterPro" id="IPR001810">
    <property type="entry name" value="F-box_dom"/>
</dbReference>
<dbReference type="InterPro" id="IPR032675">
    <property type="entry name" value="LRR_dom_sf"/>
</dbReference>
<dbReference type="InterPro" id="IPR036047">
    <property type="entry name" value="F-box-like_dom_sf"/>
</dbReference>
<accession>A0AAD5G2C4</accession>
<dbReference type="Gene3D" id="3.80.10.10">
    <property type="entry name" value="Ribonuclease Inhibitor"/>
    <property type="match status" value="1"/>
</dbReference>
<dbReference type="AlphaFoldDB" id="A0AAD5G2C4"/>
<dbReference type="PANTHER" id="PTHR31639:SF326">
    <property type="entry name" value="F-BOX DOMAIN, FBD DOMAIN, F-BOX-LIKE DOMAIN SUPERFAMILY PROTEIN"/>
    <property type="match status" value="1"/>
</dbReference>
<organism evidence="3 4">
    <name type="scientific">Ambrosia artemisiifolia</name>
    <name type="common">Common ragweed</name>
    <dbReference type="NCBI Taxonomy" id="4212"/>
    <lineage>
        <taxon>Eukaryota</taxon>
        <taxon>Viridiplantae</taxon>
        <taxon>Streptophyta</taxon>
        <taxon>Embryophyta</taxon>
        <taxon>Tracheophyta</taxon>
        <taxon>Spermatophyta</taxon>
        <taxon>Magnoliopsida</taxon>
        <taxon>eudicotyledons</taxon>
        <taxon>Gunneridae</taxon>
        <taxon>Pentapetalae</taxon>
        <taxon>asterids</taxon>
        <taxon>campanulids</taxon>
        <taxon>Asterales</taxon>
        <taxon>Asteraceae</taxon>
        <taxon>Asteroideae</taxon>
        <taxon>Heliantheae alliance</taxon>
        <taxon>Heliantheae</taxon>
        <taxon>Ambrosia</taxon>
    </lineage>
</organism>
<feature type="domain" description="F-box" evidence="1">
    <location>
        <begin position="11"/>
        <end position="46"/>
    </location>
</feature>
<comment type="caution">
    <text evidence="3">The sequence shown here is derived from an EMBL/GenBank/DDBJ whole genome shotgun (WGS) entry which is preliminary data.</text>
</comment>
<protein>
    <recommendedName>
        <fullName evidence="5">F-box/FBD/LRR-repeat protein</fullName>
    </recommendedName>
</protein>
<keyword evidence="4" id="KW-1185">Reference proteome</keyword>
<name>A0AAD5G2C4_AMBAR</name>
<evidence type="ECO:0000259" key="1">
    <source>
        <dbReference type="Pfam" id="PF00646"/>
    </source>
</evidence>
<reference evidence="3" key="1">
    <citation type="submission" date="2022-06" db="EMBL/GenBank/DDBJ databases">
        <title>Uncovering the hologenomic basis of an extraordinary plant invasion.</title>
        <authorList>
            <person name="Bieker V.C."/>
            <person name="Martin M.D."/>
            <person name="Gilbert T."/>
            <person name="Hodgins K."/>
            <person name="Battlay P."/>
            <person name="Petersen B."/>
            <person name="Wilson J."/>
        </authorList>
    </citation>
    <scope>NUCLEOTIDE SEQUENCE</scope>
    <source>
        <strain evidence="3">AA19_3_7</strain>
        <tissue evidence="3">Leaf</tissue>
    </source>
</reference>
<sequence length="368" mass="42279">MEVEGLPLDRISSLPPNIIQHILTLMPLRDAFKTSILSQNWRYHCLHIPKLQFDDFKEPPHETLSVKCKLFHVVYTILLLHRGPILSVSLALLQLKSCCEVDQIILHLSRDATLKEFTLWFWTGDAHKLLSAFFKLQQLTVLNLINCVFQPPVTFKGFSKLVKFYCIDVIITGEVFLQLISNCPLLNDFSLIGEEKHLLGCWNSNFVELFERLPLLKQLRMSCYSVKCFATGFIPQKLPTSLVHLKYLHLRGQRFGREVDLLSTLSLVTSCNVETIELEMEHKPTEAMSETAMNLIDNQDYSYVILDHLRAIKIRKFTKMKTGLDFVKLILAKSPMLKKVEIYISQLVDIHDTSDGDPHANPVDRATD</sequence>
<dbReference type="SUPFAM" id="SSF81383">
    <property type="entry name" value="F-box domain"/>
    <property type="match status" value="1"/>
</dbReference>
<dbReference type="Pfam" id="PF08387">
    <property type="entry name" value="FBD"/>
    <property type="match status" value="1"/>
</dbReference>
<evidence type="ECO:0008006" key="5">
    <source>
        <dbReference type="Google" id="ProtNLM"/>
    </source>
</evidence>
<evidence type="ECO:0000313" key="4">
    <source>
        <dbReference type="Proteomes" id="UP001206925"/>
    </source>
</evidence>
<dbReference type="Proteomes" id="UP001206925">
    <property type="component" value="Unassembled WGS sequence"/>
</dbReference>